<evidence type="ECO:0000256" key="5">
    <source>
        <dbReference type="ARBA" id="ARBA00022737"/>
    </source>
</evidence>
<feature type="region of interest" description="Disordered" evidence="17">
    <location>
        <begin position="1373"/>
        <end position="1522"/>
    </location>
</feature>
<dbReference type="KEGG" id="fpu:FPSE_01597"/>
<evidence type="ECO:0000256" key="12">
    <source>
        <dbReference type="ARBA" id="ARBA00023136"/>
    </source>
</evidence>
<organism evidence="19 20">
    <name type="scientific">Fusarium pseudograminearum (strain CS3096)</name>
    <name type="common">Wheat and barley crown-rot fungus</name>
    <dbReference type="NCBI Taxonomy" id="1028729"/>
    <lineage>
        <taxon>Eukaryota</taxon>
        <taxon>Fungi</taxon>
        <taxon>Dikarya</taxon>
        <taxon>Ascomycota</taxon>
        <taxon>Pezizomycotina</taxon>
        <taxon>Sordariomycetes</taxon>
        <taxon>Hypocreomycetidae</taxon>
        <taxon>Hypocreales</taxon>
        <taxon>Nectriaceae</taxon>
        <taxon>Fusarium</taxon>
    </lineage>
</organism>
<dbReference type="PROSITE" id="PS50297">
    <property type="entry name" value="ANK_REP_REGION"/>
    <property type="match status" value="3"/>
</dbReference>
<feature type="repeat" description="ANK" evidence="16">
    <location>
        <begin position="434"/>
        <end position="466"/>
    </location>
</feature>
<dbReference type="Pfam" id="PF00023">
    <property type="entry name" value="Ank"/>
    <property type="match status" value="1"/>
</dbReference>
<evidence type="ECO:0000259" key="18">
    <source>
        <dbReference type="Pfam" id="PF02823"/>
    </source>
</evidence>
<dbReference type="GO" id="GO:0045259">
    <property type="term" value="C:proton-transporting ATP synthase complex"/>
    <property type="evidence" value="ECO:0007669"/>
    <property type="project" value="UniProtKB-KW"/>
</dbReference>
<feature type="repeat" description="ANK" evidence="16">
    <location>
        <begin position="81"/>
        <end position="113"/>
    </location>
</feature>
<feature type="compositionally biased region" description="Polar residues" evidence="17">
    <location>
        <begin position="1293"/>
        <end position="1314"/>
    </location>
</feature>
<reference evidence="19 20" key="1">
    <citation type="journal article" date="2012" name="PLoS Pathog.">
        <title>Comparative pathogenomics reveals horizontally acquired novel virulence genes in fungi infecting cereal hosts.</title>
        <authorList>
            <person name="Gardiner D.M."/>
            <person name="McDonald M.C."/>
            <person name="Covarelli L."/>
            <person name="Solomon P.S."/>
            <person name="Rusu A.G."/>
            <person name="Marshall M."/>
            <person name="Kazan K."/>
            <person name="Chakraborty S."/>
            <person name="McDonald B.A."/>
            <person name="Manners J.M."/>
        </authorList>
    </citation>
    <scope>NUCLEOTIDE SEQUENCE [LARGE SCALE GENOMIC DNA]</scope>
    <source>
        <strain evidence="19 20">CS3096</strain>
    </source>
</reference>
<evidence type="ECO:0000256" key="9">
    <source>
        <dbReference type="ARBA" id="ARBA00023043"/>
    </source>
</evidence>
<feature type="region of interest" description="Disordered" evidence="17">
    <location>
        <begin position="1265"/>
        <end position="1357"/>
    </location>
</feature>
<dbReference type="eggNOG" id="KOG1758">
    <property type="taxonomic scope" value="Eukaryota"/>
</dbReference>
<dbReference type="Gene3D" id="1.25.40.20">
    <property type="entry name" value="Ankyrin repeat-containing domain"/>
    <property type="match status" value="2"/>
</dbReference>
<dbReference type="GO" id="GO:0005743">
    <property type="term" value="C:mitochondrial inner membrane"/>
    <property type="evidence" value="ECO:0007669"/>
    <property type="project" value="UniProtKB-SubCell"/>
</dbReference>
<feature type="region of interest" description="Disordered" evidence="17">
    <location>
        <begin position="1145"/>
        <end position="1169"/>
    </location>
</feature>
<evidence type="ECO:0000256" key="11">
    <source>
        <dbReference type="ARBA" id="ARBA00023128"/>
    </source>
</evidence>
<dbReference type="FunFam" id="2.60.15.10:FF:000003">
    <property type="entry name" value="ATP synthase subunit delta, mitochondrial"/>
    <property type="match status" value="1"/>
</dbReference>
<dbReference type="GeneID" id="20360217"/>
<feature type="compositionally biased region" description="Polar residues" evidence="17">
    <location>
        <begin position="887"/>
        <end position="916"/>
    </location>
</feature>
<dbReference type="SMART" id="SM00248">
    <property type="entry name" value="ANK"/>
    <property type="match status" value="11"/>
</dbReference>
<dbReference type="Gene3D" id="6.10.140.880">
    <property type="match status" value="1"/>
</dbReference>
<dbReference type="GO" id="GO:0046933">
    <property type="term" value="F:proton-transporting ATP synthase activity, rotational mechanism"/>
    <property type="evidence" value="ECO:0007669"/>
    <property type="project" value="InterPro"/>
</dbReference>
<dbReference type="RefSeq" id="XP_009252992.1">
    <property type="nucleotide sequence ID" value="XM_009254717.1"/>
</dbReference>
<accession>K3UZ55</accession>
<dbReference type="Pfam" id="PF02823">
    <property type="entry name" value="ATP-synt_DE_N"/>
    <property type="match status" value="1"/>
</dbReference>
<evidence type="ECO:0000256" key="3">
    <source>
        <dbReference type="ARBA" id="ARBA00016960"/>
    </source>
</evidence>
<dbReference type="HAMAP" id="MF_00530">
    <property type="entry name" value="ATP_synth_epsil_bac"/>
    <property type="match status" value="1"/>
</dbReference>
<feature type="region of interest" description="Disordered" evidence="17">
    <location>
        <begin position="1024"/>
        <end position="1086"/>
    </location>
</feature>
<dbReference type="EMBL" id="AFNW01000051">
    <property type="protein sequence ID" value="EKJ78136.1"/>
    <property type="molecule type" value="Genomic_DNA"/>
</dbReference>
<keyword evidence="10" id="KW-0406">Ion transport</keyword>
<feature type="compositionally biased region" description="Polar residues" evidence="17">
    <location>
        <begin position="1466"/>
        <end position="1476"/>
    </location>
</feature>
<keyword evidence="11" id="KW-0496">Mitochondrion</keyword>
<evidence type="ECO:0000256" key="15">
    <source>
        <dbReference type="ARBA" id="ARBA00031669"/>
    </source>
</evidence>
<dbReference type="SUPFAM" id="SSF51344">
    <property type="entry name" value="Epsilon subunit of F1F0-ATP synthase N-terminal domain"/>
    <property type="match status" value="1"/>
</dbReference>
<keyword evidence="4" id="KW-0813">Transport</keyword>
<keyword evidence="5" id="KW-0677">Repeat</keyword>
<evidence type="ECO:0000256" key="10">
    <source>
        <dbReference type="ARBA" id="ARBA00023065"/>
    </source>
</evidence>
<dbReference type="eggNOG" id="KOG4177">
    <property type="taxonomic scope" value="Eukaryota"/>
</dbReference>
<feature type="compositionally biased region" description="Polar residues" evidence="17">
    <location>
        <begin position="1503"/>
        <end position="1513"/>
    </location>
</feature>
<evidence type="ECO:0000256" key="13">
    <source>
        <dbReference type="ARBA" id="ARBA00023196"/>
    </source>
</evidence>
<dbReference type="InterPro" id="IPR001469">
    <property type="entry name" value="ATP_synth_F1_dsu/esu"/>
</dbReference>
<keyword evidence="8" id="KW-0809">Transit peptide</keyword>
<dbReference type="InterPro" id="IPR036771">
    <property type="entry name" value="ATPsynth_dsu/esu_N"/>
</dbReference>
<feature type="region of interest" description="Disordered" evidence="17">
    <location>
        <begin position="832"/>
        <end position="917"/>
    </location>
</feature>
<evidence type="ECO:0000256" key="14">
    <source>
        <dbReference type="ARBA" id="ARBA00023310"/>
    </source>
</evidence>
<dbReference type="InterPro" id="IPR036770">
    <property type="entry name" value="Ankyrin_rpt-contain_sf"/>
</dbReference>
<evidence type="ECO:0000256" key="2">
    <source>
        <dbReference type="ARBA" id="ARBA00005712"/>
    </source>
</evidence>
<evidence type="ECO:0000256" key="8">
    <source>
        <dbReference type="ARBA" id="ARBA00022946"/>
    </source>
</evidence>
<dbReference type="PANTHER" id="PTHR24126:SF14">
    <property type="entry name" value="ANK_REP_REGION DOMAIN-CONTAINING PROTEIN"/>
    <property type="match status" value="1"/>
</dbReference>
<gene>
    <name evidence="19" type="ORF">FPSE_01597</name>
</gene>
<dbReference type="Gene3D" id="2.60.15.10">
    <property type="entry name" value="F0F1 ATP synthase delta/epsilon subunit, N-terminal"/>
    <property type="match status" value="1"/>
</dbReference>
<proteinExistence type="inferred from homology"/>
<feature type="repeat" description="ANK" evidence="16">
    <location>
        <begin position="255"/>
        <end position="278"/>
    </location>
</feature>
<dbReference type="InterPro" id="IPR002110">
    <property type="entry name" value="Ankyrin_rpt"/>
</dbReference>
<dbReference type="PANTHER" id="PTHR24126">
    <property type="entry name" value="ANKYRIN REPEAT, PH AND SEC7 DOMAIN CONTAINING PROTEIN SECG-RELATED"/>
    <property type="match status" value="1"/>
</dbReference>
<dbReference type="InterPro" id="IPR020546">
    <property type="entry name" value="ATP_synth_F1_dsu/esu_N"/>
</dbReference>
<name>K3UZ55_FUSPC</name>
<evidence type="ECO:0000256" key="6">
    <source>
        <dbReference type="ARBA" id="ARBA00022781"/>
    </source>
</evidence>
<dbReference type="Pfam" id="PF12796">
    <property type="entry name" value="Ank_2"/>
    <property type="match status" value="2"/>
</dbReference>
<evidence type="ECO:0000256" key="16">
    <source>
        <dbReference type="PROSITE-ProRule" id="PRU00023"/>
    </source>
</evidence>
<keyword evidence="9 16" id="KW-0040">ANK repeat</keyword>
<keyword evidence="7" id="KW-0999">Mitochondrion inner membrane</keyword>
<feature type="compositionally biased region" description="Basic and acidic residues" evidence="17">
    <location>
        <begin position="1338"/>
        <end position="1357"/>
    </location>
</feature>
<dbReference type="OrthoDB" id="270171at2759"/>
<dbReference type="CDD" id="cd12152">
    <property type="entry name" value="F1-ATPase_delta"/>
    <property type="match status" value="1"/>
</dbReference>
<keyword evidence="12" id="KW-0472">Membrane</keyword>
<feature type="compositionally biased region" description="Basic and acidic residues" evidence="17">
    <location>
        <begin position="1456"/>
        <end position="1465"/>
    </location>
</feature>
<comment type="caution">
    <text evidence="19">The sequence shown here is derived from an EMBL/GenBank/DDBJ whole genome shotgun (WGS) entry which is preliminary data.</text>
</comment>
<keyword evidence="13" id="KW-0139">CF(1)</keyword>
<keyword evidence="14" id="KW-0066">ATP synthesis</keyword>
<evidence type="ECO:0000256" key="1">
    <source>
        <dbReference type="ARBA" id="ARBA00004273"/>
    </source>
</evidence>
<keyword evidence="20" id="KW-1185">Reference proteome</keyword>
<feature type="compositionally biased region" description="Basic and acidic residues" evidence="17">
    <location>
        <begin position="1029"/>
        <end position="1039"/>
    </location>
</feature>
<evidence type="ECO:0000256" key="7">
    <source>
        <dbReference type="ARBA" id="ARBA00022792"/>
    </source>
</evidence>
<evidence type="ECO:0000256" key="4">
    <source>
        <dbReference type="ARBA" id="ARBA00022448"/>
    </source>
</evidence>
<comment type="subcellular location">
    <subcellularLocation>
        <location evidence="1">Mitochondrion inner membrane</location>
    </subcellularLocation>
</comment>
<evidence type="ECO:0000313" key="19">
    <source>
        <dbReference type="EMBL" id="EKJ78136.1"/>
    </source>
</evidence>
<evidence type="ECO:0000256" key="17">
    <source>
        <dbReference type="SAM" id="MobiDB-lite"/>
    </source>
</evidence>
<keyword evidence="6" id="KW-0375">Hydrogen ion transport</keyword>
<evidence type="ECO:0000313" key="20">
    <source>
        <dbReference type="Proteomes" id="UP000007978"/>
    </source>
</evidence>
<protein>
    <recommendedName>
        <fullName evidence="3">ATP synthase subunit delta, mitochondrial</fullName>
    </recommendedName>
    <alternativeName>
        <fullName evidence="15">F-ATPase delta subunit</fullName>
    </alternativeName>
</protein>
<feature type="compositionally biased region" description="Basic and acidic residues" evidence="17">
    <location>
        <begin position="1145"/>
        <end position="1159"/>
    </location>
</feature>
<feature type="domain" description="ATP synthase F1 complex delta/epsilon subunit N-terminal" evidence="18">
    <location>
        <begin position="715"/>
        <end position="787"/>
    </location>
</feature>
<feature type="compositionally biased region" description="Basic and acidic residues" evidence="17">
    <location>
        <begin position="1272"/>
        <end position="1288"/>
    </location>
</feature>
<dbReference type="HOGENOM" id="CLU_240502_0_0_1"/>
<feature type="region of interest" description="Disordered" evidence="17">
    <location>
        <begin position="1592"/>
        <end position="1614"/>
    </location>
</feature>
<comment type="similarity">
    <text evidence="2">Belongs to the ATPase epsilon chain family.</text>
</comment>
<feature type="compositionally biased region" description="Polar residues" evidence="17">
    <location>
        <begin position="1414"/>
        <end position="1423"/>
    </location>
</feature>
<dbReference type="Proteomes" id="UP000007978">
    <property type="component" value="Chromosome 4"/>
</dbReference>
<dbReference type="SUPFAM" id="SSF48403">
    <property type="entry name" value="Ankyrin repeat"/>
    <property type="match status" value="1"/>
</dbReference>
<dbReference type="PROSITE" id="PS50088">
    <property type="entry name" value="ANK_REPEAT"/>
    <property type="match status" value="3"/>
</dbReference>
<sequence length="1713" mass="189921">MENIYHIVDMCIEETIIDTDLSTKAQLAWAQTSRRFYATIYPLIRPTIVCKAAEAGRLDVIKKAYQDGVDLNMIGSTKHGQKGTPLHYAIMNGHRDIVEFLVEVGVDPHIPSTRLCLDCYEPGAFYALHMAISHSKIKGAAQLLIEKLGAYKTLKWRYALTDEELPRNKKRRGKIIDLLINLPGPGPAGAALSYAVQTPEFGLEERMLARHDLDASVRGSYGCAPLFDAVSCGRLKSVKSLLQHPEADASIAGKNGRTPLHGAVEISNLPIVEVLLRRPEVDATTADDDKCTPLHRAAFHAAVNITKLLLEQPGVDVASSDSEGMTPLHQAISGRTHIFWLCERRDTEVGISDLIGESLENIKILLAHPEMNAGSHGKKGLTPLHHACLITDCDFDGCTILHYIGGSLPKAWETTPIVETVLREGVPIDKISTNGLTSLHQAINAGNYPFANFLLSLGADPMVSKRFKHNNSLLHLCFRSHPFYDQHRDEVVEKLIAEGIETNTYTDSPLTDFDADWGEPEIDEGMRHESVGGLQSMILANGIDCTPLMLTLTESMKIESMKMLLNAGADPNAHVTIRQRKHGKIRDHRAAFLSGVLYQAWKDGPSDDSIDLLDEYLKLLLEHGSRIDFDGPEDSPLQEACKASEDRYEAFLETLLDHSTARNVNQKHIRELICEYEKKPEHEKDVFAICQFEHSYQMIVEYPSYDLESSCIHIKLSLALPHQSIYKSHDVVQVNIPAESGEMGVLANHVPSIEQLKPGLVEVVEESAGSKQFFLSGGFATVQPNSVLSINAVEGYPLEDFSAEAIRAQIAEAQKVANGSGSEQDIAEAKIELEKIQPRGQRATNGRKSRASRDSDPRKTLSNLPQKERQRSSVATGSNGRDPLSRPSVTGFQPQISHGQKVSTRPSQLPRYSTSKEILPPESMLTSYLASSDPSRTVSTTEKCQDAMDILEQYGIPRPAGWFSDGGASTPDRIIQNRLIISQICHSCAKPLAFERYCSHCGHDSCIKCTGEVPGNIPKHIIPTSSAPYKEHNHTDRAPELPTQEHPISEDGQPTRVTLGMARRRKTPRLVSEPETSKTPRPTRQKSRLIPKIDQELLKPVRKKTIAVPTEVSSSVKNNPFFMADRGTVKKPSEPTITARSVQVERKPKHSDCVPDRLLSKSPRASHVQKECSDPSCRATHAGHHPTRHSISCATQRSLGALVVEGNDLDMIDEDKDRHEVKHAPAVEKSPSRHKLQMKIDQLYHHGQDMHHSQHIMEHLAAGVNTLPSSATEEKSPRGPDGRSRMDNYKLSAHSQPTSDHSLSQDETVTIGTETTKHSLSRDTAVPGEIESKPLNLNEHKGDRHPRPNSHEPHVNTHNDAHWIKSALGTHGQACDVQEHHSRSPTSRPTGAKPTPAPQTPNKGRGTSHEENGKNTPQAQNTPLPDKTHSVSPGSCKRPKELDEPVPGVHMLRKTIPRDDPEKSNAETTNISSWRTQLRKVDKSPEQPSNQRLTPSHVENWRSELSSVNQRTPVSEKDKKEDCINCNPNQYISPQAENSSQSFAEVGLQKKPELELSTAFKSPIPRLKVTDVELSLARQGDEELMAKRQELHDKEAEEQNSPQPPGKKDDPERKDSLMSTVIHDPTPMMPYKHMCAWRARYMDLKSQVDQLGDETGCPLSDGRAGTLCSHTHTDIDIEGLTVVMHFKGKDDLVVNTDLTEGLQEHHKQQGTRD</sequence>